<dbReference type="Proteomes" id="UP000270185">
    <property type="component" value="Chromosome"/>
</dbReference>
<dbReference type="OrthoDB" id="9796786at2"/>
<dbReference type="AlphaFoldDB" id="A0A3G8XHL6"/>
<evidence type="ECO:0000313" key="2">
    <source>
        <dbReference type="Proteomes" id="UP000270185"/>
    </source>
</evidence>
<dbReference type="InterPro" id="IPR010982">
    <property type="entry name" value="Lambda_DNA-bd_dom_sf"/>
</dbReference>
<dbReference type="GO" id="GO:0006355">
    <property type="term" value="P:regulation of DNA-templated transcription"/>
    <property type="evidence" value="ECO:0007669"/>
    <property type="project" value="InterPro"/>
</dbReference>
<accession>A0A3G8XHL6</accession>
<keyword evidence="2" id="KW-1185">Reference proteome</keyword>
<organism evidence="1 2">
    <name type="scientific">Kaistella carnis</name>
    <dbReference type="NCBI Taxonomy" id="1241979"/>
    <lineage>
        <taxon>Bacteria</taxon>
        <taxon>Pseudomonadati</taxon>
        <taxon>Bacteroidota</taxon>
        <taxon>Flavobacteriia</taxon>
        <taxon>Flavobacteriales</taxon>
        <taxon>Weeksellaceae</taxon>
        <taxon>Chryseobacterium group</taxon>
        <taxon>Kaistella</taxon>
    </lineage>
</organism>
<reference evidence="2" key="1">
    <citation type="submission" date="2018-11" db="EMBL/GenBank/DDBJ databases">
        <title>Proposal to divide the Flavobacteriaceae and reorganize its genera based on Amino Acid Identity values calculated from whole genome sequences.</title>
        <authorList>
            <person name="Nicholson A.C."/>
            <person name="Gulvik C.A."/>
            <person name="Whitney A.M."/>
            <person name="Humrighouse B.W."/>
            <person name="Bell M."/>
            <person name="Holmes B."/>
            <person name="Steigerwalt A.G."/>
            <person name="Villarma A."/>
            <person name="Sheth M."/>
            <person name="Batra D."/>
            <person name="Pryor J."/>
            <person name="Bernardet J.-F."/>
            <person name="Hugo C."/>
            <person name="Kampfer P."/>
            <person name="Newman J.D."/>
            <person name="McQuiston J.R."/>
        </authorList>
    </citation>
    <scope>NUCLEOTIDE SEQUENCE [LARGE SCALE GENOMIC DNA]</scope>
    <source>
        <strain evidence="2">G0081</strain>
    </source>
</reference>
<protein>
    <submittedName>
        <fullName evidence="1">Transcriptional regulator</fullName>
    </submittedName>
</protein>
<dbReference type="Gene3D" id="1.10.260.40">
    <property type="entry name" value="lambda repressor-like DNA-binding domains"/>
    <property type="match status" value="1"/>
</dbReference>
<dbReference type="PANTHER" id="PTHR40455">
    <property type="entry name" value="ANTITOXIN HIGA"/>
    <property type="match status" value="1"/>
</dbReference>
<proteinExistence type="predicted"/>
<name>A0A3G8XHL6_9FLAO</name>
<dbReference type="RefSeq" id="WP_125022515.1">
    <property type="nucleotide sequence ID" value="NZ_CP034159.1"/>
</dbReference>
<dbReference type="PANTHER" id="PTHR40455:SF1">
    <property type="entry name" value="ANTITOXIN HIGA"/>
    <property type="match status" value="1"/>
</dbReference>
<gene>
    <name evidence="1" type="ORF">EIB73_03035</name>
</gene>
<dbReference type="InterPro" id="IPR039060">
    <property type="entry name" value="Antitox_HigA"/>
</dbReference>
<dbReference type="GO" id="GO:0001046">
    <property type="term" value="F:core promoter sequence-specific DNA binding"/>
    <property type="evidence" value="ECO:0007669"/>
    <property type="project" value="TreeGrafter"/>
</dbReference>
<dbReference type="KEGG" id="ccas:EIB73_03035"/>
<evidence type="ECO:0000313" key="1">
    <source>
        <dbReference type="EMBL" id="AZI32218.1"/>
    </source>
</evidence>
<sequence>MKIKPIKTEQQYFEALERLEQIFDAKENTPDGDEAEILSLLIDNFENEHYAIELPDPIEAIRIRMEEMDLKQKDMIEIIGSKSKTSEVLNRKKRLTLDMIRNLQEKLNLSASLLITNYPIKN</sequence>
<dbReference type="EMBL" id="CP034159">
    <property type="protein sequence ID" value="AZI32218.1"/>
    <property type="molecule type" value="Genomic_DNA"/>
</dbReference>